<reference evidence="1" key="1">
    <citation type="submission" date="2014-11" db="EMBL/GenBank/DDBJ databases">
        <authorList>
            <person name="Amaro Gonzalez C."/>
        </authorList>
    </citation>
    <scope>NUCLEOTIDE SEQUENCE</scope>
</reference>
<proteinExistence type="predicted"/>
<protein>
    <submittedName>
        <fullName evidence="1">Uncharacterized protein</fullName>
    </submittedName>
</protein>
<evidence type="ECO:0000313" key="1">
    <source>
        <dbReference type="EMBL" id="JAH65475.1"/>
    </source>
</evidence>
<organism evidence="1">
    <name type="scientific">Anguilla anguilla</name>
    <name type="common">European freshwater eel</name>
    <name type="synonym">Muraena anguilla</name>
    <dbReference type="NCBI Taxonomy" id="7936"/>
    <lineage>
        <taxon>Eukaryota</taxon>
        <taxon>Metazoa</taxon>
        <taxon>Chordata</taxon>
        <taxon>Craniata</taxon>
        <taxon>Vertebrata</taxon>
        <taxon>Euteleostomi</taxon>
        <taxon>Actinopterygii</taxon>
        <taxon>Neopterygii</taxon>
        <taxon>Teleostei</taxon>
        <taxon>Anguilliformes</taxon>
        <taxon>Anguillidae</taxon>
        <taxon>Anguilla</taxon>
    </lineage>
</organism>
<dbReference type="EMBL" id="GBXM01043102">
    <property type="protein sequence ID" value="JAH65475.1"/>
    <property type="molecule type" value="Transcribed_RNA"/>
</dbReference>
<sequence length="62" mass="6886">MIETDDNPSRKRRKKNCHAGVCILKGGSIWDINSTSPRVSKTLLHPRSVKSGSNLVIRNISL</sequence>
<reference evidence="1" key="2">
    <citation type="journal article" date="2015" name="Fish Shellfish Immunol.">
        <title>Early steps in the European eel (Anguilla anguilla)-Vibrio vulnificus interaction in the gills: Role of the RtxA13 toxin.</title>
        <authorList>
            <person name="Callol A."/>
            <person name="Pajuelo D."/>
            <person name="Ebbesson L."/>
            <person name="Teles M."/>
            <person name="MacKenzie S."/>
            <person name="Amaro C."/>
        </authorList>
    </citation>
    <scope>NUCLEOTIDE SEQUENCE</scope>
</reference>
<accession>A0A0E9UJN3</accession>
<dbReference type="AlphaFoldDB" id="A0A0E9UJN3"/>
<name>A0A0E9UJN3_ANGAN</name>